<evidence type="ECO:0000313" key="4">
    <source>
        <dbReference type="EMBL" id="UYU91999.1"/>
    </source>
</evidence>
<dbReference type="Proteomes" id="UP001156216">
    <property type="component" value="Chromosome"/>
</dbReference>
<evidence type="ECO:0000313" key="3">
    <source>
        <dbReference type="EMBL" id="UYU73976.1"/>
    </source>
</evidence>
<reference evidence="2 6" key="2">
    <citation type="submission" date="2021-06" db="EMBL/GenBank/DDBJ databases">
        <title>Interrogation of the integrated mobile genetic elements in gut-associated Bacteroides with a consensus prediction approach.</title>
        <authorList>
            <person name="Campbell D.E."/>
            <person name="Leigh J.R."/>
            <person name="Kim T."/>
            <person name="England W."/>
            <person name="Whitaker R.J."/>
            <person name="Degnan P.H."/>
        </authorList>
    </citation>
    <scope>NUCLEOTIDE SEQUENCE</scope>
    <source>
        <strain evidence="4">VPI-3443</strain>
        <strain evidence="3">VPI-BTDOT2</strain>
        <strain evidence="2 6">WAL8669</strain>
    </source>
</reference>
<evidence type="ECO:0000313" key="2">
    <source>
        <dbReference type="EMBL" id="UYU68693.1"/>
    </source>
</evidence>
<dbReference type="EMBL" id="CP083681">
    <property type="protein sequence ID" value="UYU73976.1"/>
    <property type="molecule type" value="Genomic_DNA"/>
</dbReference>
<organism evidence="1 5">
    <name type="scientific">Bacteroides thetaiotaomicron</name>
    <dbReference type="NCBI Taxonomy" id="818"/>
    <lineage>
        <taxon>Bacteria</taxon>
        <taxon>Pseudomonadati</taxon>
        <taxon>Bacteroidota</taxon>
        <taxon>Bacteroidia</taxon>
        <taxon>Bacteroidales</taxon>
        <taxon>Bacteroidaceae</taxon>
        <taxon>Bacteroides</taxon>
    </lineage>
</organism>
<protein>
    <submittedName>
        <fullName evidence="1">Nucleotidyltransferase family protein</fullName>
    </submittedName>
</protein>
<gene>
    <name evidence="1" type="ORF">GAN93_21485</name>
    <name evidence="3" type="ORF">KQP59_13045</name>
    <name evidence="2" type="ORF">KQP68_10630</name>
    <name evidence="4" type="ORF">KQP74_05005</name>
</gene>
<dbReference type="RefSeq" id="WP_117977909.1">
    <property type="nucleotide sequence ID" value="NZ_CAXSMB010000027.1"/>
</dbReference>
<evidence type="ECO:0000313" key="1">
    <source>
        <dbReference type="EMBL" id="KAB4448721.1"/>
    </source>
</evidence>
<sequence>MNERCGQVQTLFTKQGVRSCIFKGQANLPFYPSELSSLRQSGDIDI</sequence>
<evidence type="ECO:0000313" key="6">
    <source>
        <dbReference type="Proteomes" id="UP001156218"/>
    </source>
</evidence>
<dbReference type="Proteomes" id="UP001162960">
    <property type="component" value="Chromosome"/>
</dbReference>
<keyword evidence="1" id="KW-0808">Transferase</keyword>
<dbReference type="GO" id="GO:0016740">
    <property type="term" value="F:transferase activity"/>
    <property type="evidence" value="ECO:0007669"/>
    <property type="project" value="UniProtKB-KW"/>
</dbReference>
<evidence type="ECO:0000313" key="5">
    <source>
        <dbReference type="Proteomes" id="UP000460317"/>
    </source>
</evidence>
<reference evidence="1 5" key="1">
    <citation type="journal article" date="2019" name="Nat. Med.">
        <title>A library of human gut bacterial isolates paired with longitudinal multiomics data enables mechanistic microbiome research.</title>
        <authorList>
            <person name="Poyet M."/>
            <person name="Groussin M."/>
            <person name="Gibbons S.M."/>
            <person name="Avila-Pacheco J."/>
            <person name="Jiang X."/>
            <person name="Kearney S.M."/>
            <person name="Perrotta A.R."/>
            <person name="Berdy B."/>
            <person name="Zhao S."/>
            <person name="Lieberman T.D."/>
            <person name="Swanson P.K."/>
            <person name="Smith M."/>
            <person name="Roesemann S."/>
            <person name="Alexander J.E."/>
            <person name="Rich S.A."/>
            <person name="Livny J."/>
            <person name="Vlamakis H."/>
            <person name="Clish C."/>
            <person name="Bullock K."/>
            <person name="Deik A."/>
            <person name="Scott J."/>
            <person name="Pierce K.A."/>
            <person name="Xavier R.J."/>
            <person name="Alm E.J."/>
        </authorList>
    </citation>
    <scope>NUCLEOTIDE SEQUENCE [LARGE SCALE GENOMIC DNA]</scope>
    <source>
        <strain evidence="1 5">BIOML-A165</strain>
    </source>
</reference>
<dbReference type="EMBL" id="CP083685">
    <property type="protein sequence ID" value="UYU91999.1"/>
    <property type="molecule type" value="Genomic_DNA"/>
</dbReference>
<dbReference type="Proteomes" id="UP001156218">
    <property type="component" value="Chromosome"/>
</dbReference>
<dbReference type="EMBL" id="WCSB01000027">
    <property type="protein sequence ID" value="KAB4448721.1"/>
    <property type="molecule type" value="Genomic_DNA"/>
</dbReference>
<proteinExistence type="predicted"/>
<dbReference type="AlphaFoldDB" id="A0A412GE07"/>
<accession>A0A412GE07</accession>
<dbReference type="Proteomes" id="UP000460317">
    <property type="component" value="Unassembled WGS sequence"/>
</dbReference>
<name>A0A412GE07_BACT4</name>
<dbReference type="EMBL" id="CP083680">
    <property type="protein sequence ID" value="UYU68693.1"/>
    <property type="molecule type" value="Genomic_DNA"/>
</dbReference>